<dbReference type="GeneID" id="63735659"/>
<keyword evidence="3" id="KW-1185">Reference proteome</keyword>
<organism evidence="2 3">
    <name type="scientific">Metarhizium album (strain ARSEF 1941)</name>
    <dbReference type="NCBI Taxonomy" id="1081103"/>
    <lineage>
        <taxon>Eukaryota</taxon>
        <taxon>Fungi</taxon>
        <taxon>Dikarya</taxon>
        <taxon>Ascomycota</taxon>
        <taxon>Pezizomycotina</taxon>
        <taxon>Sordariomycetes</taxon>
        <taxon>Hypocreomycetidae</taxon>
        <taxon>Hypocreales</taxon>
        <taxon>Clavicipitaceae</taxon>
        <taxon>Metarhizium</taxon>
    </lineage>
</organism>
<evidence type="ECO:0000259" key="1">
    <source>
        <dbReference type="Pfam" id="PF12697"/>
    </source>
</evidence>
<dbReference type="STRING" id="1081103.A0A0B2X551"/>
<sequence length="363" mass="40043">MVPPSERGPGEEEVPHVRTYFYAGGEYVEDGKGNHFLHNQMYVEKLVPARGVTQAWPIVLMHGNCMTGANFLNKPDGGRGWASNFLEQGYEVYIPDQPLRARSAWHPGDGVPSPAAYPAELLQDRFTAPRVSRQWPQAARHTQWPGTGMMGDAVFDALYASTVQFVSNEACQQAAAQRAGAALLDRIGRPAVLLGHSQAGAYPPLIADARPHLVRSMVLLEPRGPPFQEAVFSRRRSKLWGIWDTPMTYEPAVGDPDRDLVKVTHAPVSPGLAERVLQAEDPPPRKLKNLVHKPMLVVTAEASYHAVYDYCTVEFLRQAGCDKVEHLELAGIGILGNGHMMFLEKNSGEIQGAVEQWIQKAVK</sequence>
<dbReference type="PANTHER" id="PTHR43194:SF4">
    <property type="entry name" value="AB HYDROLASE-1 DOMAIN-CONTAINING PROTEIN"/>
    <property type="match status" value="1"/>
</dbReference>
<dbReference type="InterPro" id="IPR050228">
    <property type="entry name" value="Carboxylesterase_BioH"/>
</dbReference>
<dbReference type="EMBL" id="AZHE01000002">
    <property type="protein sequence ID" value="KHO00426.1"/>
    <property type="molecule type" value="Genomic_DNA"/>
</dbReference>
<dbReference type="Proteomes" id="UP000030816">
    <property type="component" value="Unassembled WGS sequence"/>
</dbReference>
<proteinExistence type="predicted"/>
<name>A0A0B2X551_METAS</name>
<dbReference type="SUPFAM" id="SSF53474">
    <property type="entry name" value="alpha/beta-Hydrolases"/>
    <property type="match status" value="1"/>
</dbReference>
<dbReference type="RefSeq" id="XP_040681491.1">
    <property type="nucleotide sequence ID" value="XM_040820003.1"/>
</dbReference>
<reference evidence="2 3" key="1">
    <citation type="journal article" date="2014" name="Proc. Natl. Acad. Sci. U.S.A.">
        <title>Trajectory and genomic determinants of fungal-pathogen speciation and host adaptation.</title>
        <authorList>
            <person name="Hu X."/>
            <person name="Xiao G."/>
            <person name="Zheng P."/>
            <person name="Shang Y."/>
            <person name="Su Y."/>
            <person name="Zhang X."/>
            <person name="Liu X."/>
            <person name="Zhan S."/>
            <person name="St Leger R.J."/>
            <person name="Wang C."/>
        </authorList>
    </citation>
    <scope>NUCLEOTIDE SEQUENCE [LARGE SCALE GENOMIC DNA]</scope>
    <source>
        <strain evidence="2 3">ARSEF 1941</strain>
    </source>
</reference>
<dbReference type="InterPro" id="IPR000073">
    <property type="entry name" value="AB_hydrolase_1"/>
</dbReference>
<dbReference type="Pfam" id="PF12697">
    <property type="entry name" value="Abhydrolase_6"/>
    <property type="match status" value="1"/>
</dbReference>
<dbReference type="CDD" id="cd12809">
    <property type="entry name" value="Esterase_713_like-2"/>
    <property type="match status" value="1"/>
</dbReference>
<accession>A0A0B2X551</accession>
<dbReference type="PANTHER" id="PTHR43194">
    <property type="entry name" value="HYDROLASE ALPHA/BETA FOLD FAMILY"/>
    <property type="match status" value="1"/>
</dbReference>
<dbReference type="OrthoDB" id="9978720at2759"/>
<dbReference type="AlphaFoldDB" id="A0A0B2X551"/>
<evidence type="ECO:0000313" key="2">
    <source>
        <dbReference type="EMBL" id="KHO00426.1"/>
    </source>
</evidence>
<gene>
    <name evidence="2" type="ORF">MAM_01204</name>
</gene>
<evidence type="ECO:0000313" key="3">
    <source>
        <dbReference type="Proteomes" id="UP000030816"/>
    </source>
</evidence>
<feature type="domain" description="AB hydrolase-1" evidence="1">
    <location>
        <begin position="58"/>
        <end position="345"/>
    </location>
</feature>
<dbReference type="InterPro" id="IPR029058">
    <property type="entry name" value="AB_hydrolase_fold"/>
</dbReference>
<dbReference type="HOGENOM" id="CLU_038297_1_0_1"/>
<protein>
    <recommendedName>
        <fullName evidence="1">AB hydrolase-1 domain-containing protein</fullName>
    </recommendedName>
</protein>
<comment type="caution">
    <text evidence="2">The sequence shown here is derived from an EMBL/GenBank/DDBJ whole genome shotgun (WGS) entry which is preliminary data.</text>
</comment>
<dbReference type="Gene3D" id="3.40.50.1820">
    <property type="entry name" value="alpha/beta hydrolase"/>
    <property type="match status" value="1"/>
</dbReference>